<evidence type="ECO:0000313" key="4">
    <source>
        <dbReference type="Proteomes" id="UP000614047"/>
    </source>
</evidence>
<dbReference type="AlphaFoldDB" id="A0A931GLX5"/>
<feature type="region of interest" description="Disordered" evidence="1">
    <location>
        <begin position="105"/>
        <end position="181"/>
    </location>
</feature>
<feature type="compositionally biased region" description="Low complexity" evidence="1">
    <location>
        <begin position="139"/>
        <end position="149"/>
    </location>
</feature>
<dbReference type="RefSeq" id="WP_197014258.1">
    <property type="nucleotide sequence ID" value="NZ_BAABES010000002.1"/>
</dbReference>
<organism evidence="3 4">
    <name type="scientific">Actinomadura viridis</name>
    <dbReference type="NCBI Taxonomy" id="58110"/>
    <lineage>
        <taxon>Bacteria</taxon>
        <taxon>Bacillati</taxon>
        <taxon>Actinomycetota</taxon>
        <taxon>Actinomycetes</taxon>
        <taxon>Streptosporangiales</taxon>
        <taxon>Thermomonosporaceae</taxon>
        <taxon>Actinomadura</taxon>
    </lineage>
</organism>
<proteinExistence type="predicted"/>
<keyword evidence="2" id="KW-0472">Membrane</keyword>
<feature type="transmembrane region" description="Helical" evidence="2">
    <location>
        <begin position="42"/>
        <end position="64"/>
    </location>
</feature>
<evidence type="ECO:0000256" key="2">
    <source>
        <dbReference type="SAM" id="Phobius"/>
    </source>
</evidence>
<evidence type="ECO:0000313" key="3">
    <source>
        <dbReference type="EMBL" id="MBG6092012.1"/>
    </source>
</evidence>
<gene>
    <name evidence="3" type="ORF">IW256_006125</name>
</gene>
<keyword evidence="2" id="KW-1133">Transmembrane helix</keyword>
<evidence type="ECO:0000256" key="1">
    <source>
        <dbReference type="SAM" id="MobiDB-lite"/>
    </source>
</evidence>
<keyword evidence="2" id="KW-0812">Transmembrane</keyword>
<evidence type="ECO:0008006" key="5">
    <source>
        <dbReference type="Google" id="ProtNLM"/>
    </source>
</evidence>
<name>A0A931GLX5_9ACTN</name>
<accession>A0A931GLX5</accession>
<sequence length="181" mass="18868">MVFLGLLVAAVAVTAAAGIVLDNEGAAALTAFGQNVPGVGDQGQVFLAGAVVAAVFMFGLQITFKGVRRSRRARRDLRELREEREESLSTLQLEKRRLQQEVARLRRGEGAGSPDRTSPARNPQARNPQAPAPAPAPAPGAQTSAPGTPVAGSAVPPKPGPTRKEPLAGAAARTTFFDRAD</sequence>
<comment type="caution">
    <text evidence="3">The sequence shown here is derived from an EMBL/GenBank/DDBJ whole genome shotgun (WGS) entry which is preliminary data.</text>
</comment>
<feature type="compositionally biased region" description="Low complexity" evidence="1">
    <location>
        <begin position="119"/>
        <end position="129"/>
    </location>
</feature>
<protein>
    <recommendedName>
        <fullName evidence="5">LapA family protein</fullName>
    </recommendedName>
</protein>
<reference evidence="3" key="1">
    <citation type="submission" date="2020-11" db="EMBL/GenBank/DDBJ databases">
        <title>Sequencing the genomes of 1000 actinobacteria strains.</title>
        <authorList>
            <person name="Klenk H.-P."/>
        </authorList>
    </citation>
    <scope>NUCLEOTIDE SEQUENCE</scope>
    <source>
        <strain evidence="3">DSM 43175</strain>
    </source>
</reference>
<dbReference type="EMBL" id="JADOUA010000001">
    <property type="protein sequence ID" value="MBG6092012.1"/>
    <property type="molecule type" value="Genomic_DNA"/>
</dbReference>
<dbReference type="Proteomes" id="UP000614047">
    <property type="component" value="Unassembled WGS sequence"/>
</dbReference>
<keyword evidence="4" id="KW-1185">Reference proteome</keyword>